<comment type="similarity">
    <text evidence="1 3">Belongs to the short-chain dehydrogenases/reductases (SDR) family.</text>
</comment>
<dbReference type="PRINTS" id="PR00081">
    <property type="entry name" value="GDHRDH"/>
</dbReference>
<dbReference type="Gene3D" id="3.40.50.720">
    <property type="entry name" value="NAD(P)-binding Rossmann-like Domain"/>
    <property type="match status" value="1"/>
</dbReference>
<gene>
    <name evidence="5" type="ORF">GTGU_00535</name>
</gene>
<dbReference type="InterPro" id="IPR020904">
    <property type="entry name" value="Sc_DH/Rdtase_CS"/>
</dbReference>
<evidence type="ECO:0000259" key="4">
    <source>
        <dbReference type="SMART" id="SM00822"/>
    </source>
</evidence>
<keyword evidence="2 5" id="KW-0560">Oxidoreductase</keyword>
<dbReference type="RefSeq" id="WP_038154053.1">
    <property type="nucleotide sequence ID" value="NZ_JMTB01000028.1"/>
</dbReference>
<feature type="domain" description="Ketoreductase" evidence="4">
    <location>
        <begin position="2"/>
        <end position="181"/>
    </location>
</feature>
<organism evidence="5 6">
    <name type="scientific">Trabulsiella guamensis ATCC 49490</name>
    <dbReference type="NCBI Taxonomy" id="1005994"/>
    <lineage>
        <taxon>Bacteria</taxon>
        <taxon>Pseudomonadati</taxon>
        <taxon>Pseudomonadota</taxon>
        <taxon>Gammaproteobacteria</taxon>
        <taxon>Enterobacterales</taxon>
        <taxon>Enterobacteriaceae</taxon>
        <taxon>Trabulsiella</taxon>
    </lineage>
</organism>
<protein>
    <submittedName>
        <fullName evidence="5">Short-chain alcohol dehydrogenase family protein</fullName>
        <ecNumber evidence="5">1.-.-.-</ecNumber>
    </submittedName>
</protein>
<name>A0A085AKU3_9ENTR</name>
<dbReference type="Pfam" id="PF00106">
    <property type="entry name" value="adh_short"/>
    <property type="match status" value="1"/>
</dbReference>
<dbReference type="PANTHER" id="PTHR44196">
    <property type="entry name" value="DEHYDROGENASE/REDUCTASE SDR FAMILY MEMBER 7B"/>
    <property type="match status" value="1"/>
</dbReference>
<reference evidence="6" key="1">
    <citation type="submission" date="2014-05" db="EMBL/GenBank/DDBJ databases">
        <title>ATOL: Assembling a taxonomically balanced genome-scale reconstruction of the evolutionary history of the Enterobacteriaceae.</title>
        <authorList>
            <person name="Plunkett G. III"/>
            <person name="Neeno-Eckwall E.C."/>
            <person name="Glasner J.D."/>
            <person name="Perna N.T."/>
        </authorList>
    </citation>
    <scope>NUCLEOTIDE SEQUENCE [LARGE SCALE GENOMIC DNA]</scope>
    <source>
        <strain evidence="6">ATCC 49490</strain>
    </source>
</reference>
<dbReference type="NCBIfam" id="NF005495">
    <property type="entry name" value="PRK07109.1"/>
    <property type="match status" value="1"/>
</dbReference>
<dbReference type="eggNOG" id="COG4221">
    <property type="taxonomic scope" value="Bacteria"/>
</dbReference>
<dbReference type="EC" id="1.-.-.-" evidence="5"/>
<dbReference type="PROSITE" id="PS00061">
    <property type="entry name" value="ADH_SHORT"/>
    <property type="match status" value="1"/>
</dbReference>
<dbReference type="InterPro" id="IPR002347">
    <property type="entry name" value="SDR_fam"/>
</dbReference>
<dbReference type="GO" id="GO:0016020">
    <property type="term" value="C:membrane"/>
    <property type="evidence" value="ECO:0007669"/>
    <property type="project" value="TreeGrafter"/>
</dbReference>
<dbReference type="SUPFAM" id="SSF51735">
    <property type="entry name" value="NAD(P)-binding Rossmann-fold domains"/>
    <property type="match status" value="1"/>
</dbReference>
<evidence type="ECO:0000256" key="1">
    <source>
        <dbReference type="ARBA" id="ARBA00006484"/>
    </source>
</evidence>
<accession>A0A085AKU3</accession>
<keyword evidence="6" id="KW-1185">Reference proteome</keyword>
<evidence type="ECO:0000313" key="5">
    <source>
        <dbReference type="EMBL" id="KFC10838.1"/>
    </source>
</evidence>
<sequence length="328" mass="35715">MSVVVITGGSAGAGKATALRFADAGYDIAVIARGDAGLEATRIDCERRGVRVQVISADVADAAAVMQAAHQIEEQLGEIAVWVNNAMCAVLSPFTTMSHDEFQRVTEVTYYGFVNGTRAALAVMRPRNRGVIIQVGSALAYRSIPLQSAYCGAKAAIRGFTDAVRTELMHEQSGIQLIMVQLPGMNTPQFAWARNKMGFAMQPVPPVYQPEVAAKAIYSVTLRPVRELWVGKSTLQSIVGQFLFPRFLDRLMVKKAWAGQLTSEPHFDNQPDNLFTPLQCHHHTHGRYGDGARNQALNIPSDLPGKALSCAAVVTGVVVLARWLQRKR</sequence>
<evidence type="ECO:0000256" key="3">
    <source>
        <dbReference type="RuleBase" id="RU000363"/>
    </source>
</evidence>
<dbReference type="InterPro" id="IPR036291">
    <property type="entry name" value="NAD(P)-bd_dom_sf"/>
</dbReference>
<dbReference type="OrthoDB" id="4690547at2"/>
<proteinExistence type="inferred from homology"/>
<comment type="caution">
    <text evidence="5">The sequence shown here is derived from an EMBL/GenBank/DDBJ whole genome shotgun (WGS) entry which is preliminary data.</text>
</comment>
<evidence type="ECO:0000256" key="2">
    <source>
        <dbReference type="ARBA" id="ARBA00023002"/>
    </source>
</evidence>
<dbReference type="InterPro" id="IPR057326">
    <property type="entry name" value="KR_dom"/>
</dbReference>
<dbReference type="PANTHER" id="PTHR44196:SF1">
    <property type="entry name" value="DEHYDROGENASE_REDUCTASE SDR FAMILY MEMBER 7B"/>
    <property type="match status" value="1"/>
</dbReference>
<dbReference type="AlphaFoldDB" id="A0A085AKU3"/>
<dbReference type="EMBL" id="JMTB01000028">
    <property type="protein sequence ID" value="KFC10838.1"/>
    <property type="molecule type" value="Genomic_DNA"/>
</dbReference>
<dbReference type="Proteomes" id="UP000028630">
    <property type="component" value="Unassembled WGS sequence"/>
</dbReference>
<dbReference type="GO" id="GO:0016491">
    <property type="term" value="F:oxidoreductase activity"/>
    <property type="evidence" value="ECO:0007669"/>
    <property type="project" value="UniProtKB-KW"/>
</dbReference>
<dbReference type="SMART" id="SM00822">
    <property type="entry name" value="PKS_KR"/>
    <property type="match status" value="1"/>
</dbReference>
<dbReference type="PRINTS" id="PR00080">
    <property type="entry name" value="SDRFAMILY"/>
</dbReference>
<evidence type="ECO:0000313" key="6">
    <source>
        <dbReference type="Proteomes" id="UP000028630"/>
    </source>
</evidence>